<dbReference type="Proteomes" id="UP000830454">
    <property type="component" value="Chromosome"/>
</dbReference>
<evidence type="ECO:0000313" key="2">
    <source>
        <dbReference type="Proteomes" id="UP000830454"/>
    </source>
</evidence>
<reference evidence="1" key="2">
    <citation type="submission" date="2022-04" db="EMBL/GenBank/DDBJ databases">
        <title>Complete Genome Sequence of Flavobacterium sediminilitoris YSM-43, Isolated from a Tidal Sediment.</title>
        <authorList>
            <person name="Lee P.A."/>
        </authorList>
    </citation>
    <scope>NUCLEOTIDE SEQUENCE</scope>
    <source>
        <strain evidence="1">YSM-43</strain>
    </source>
</reference>
<evidence type="ECO:0000313" key="1">
    <source>
        <dbReference type="EMBL" id="UOX35301.1"/>
    </source>
</evidence>
<reference evidence="1" key="1">
    <citation type="submission" date="2021-12" db="EMBL/GenBank/DDBJ databases">
        <authorList>
            <person name="Cha I.-T."/>
            <person name="Lee K.-E."/>
            <person name="Park S.-J."/>
        </authorList>
    </citation>
    <scope>NUCLEOTIDE SEQUENCE</scope>
    <source>
        <strain evidence="1">YSM-43</strain>
    </source>
</reference>
<organism evidence="1 2">
    <name type="scientific">Flavobacterium sediminilitoris</name>
    <dbReference type="NCBI Taxonomy" id="2024526"/>
    <lineage>
        <taxon>Bacteria</taxon>
        <taxon>Pseudomonadati</taxon>
        <taxon>Bacteroidota</taxon>
        <taxon>Flavobacteriia</taxon>
        <taxon>Flavobacteriales</taxon>
        <taxon>Flavobacteriaceae</taxon>
        <taxon>Flavobacterium</taxon>
    </lineage>
</organism>
<proteinExistence type="predicted"/>
<protein>
    <submittedName>
        <fullName evidence="1">Uncharacterized protein</fullName>
    </submittedName>
</protein>
<accession>A0ABY4HRR5</accession>
<gene>
    <name evidence="1" type="ORF">LXD69_07220</name>
</gene>
<sequence>MIDNFSPDNYKNITKISILDAKKVFYPLKYVLEKRDILIDEDYSLIIIPLPEDIKYPSNTKMTDAGMIWNYKVEITINNQKSITEAKLLEFVNKKVIVVFHHNDGKIIIGCNEMPLQYIYGDDNTTNPAAHCGYSVECRGNSYFSKVST</sequence>
<name>A0ABY4HRR5_9FLAO</name>
<keyword evidence="2" id="KW-1185">Reference proteome</keyword>
<dbReference type="RefSeq" id="WP_246918500.1">
    <property type="nucleotide sequence ID" value="NZ_CP090145.1"/>
</dbReference>
<dbReference type="EMBL" id="CP090145">
    <property type="protein sequence ID" value="UOX35301.1"/>
    <property type="molecule type" value="Genomic_DNA"/>
</dbReference>